<sequence>MNECIKLANFFKIPEDQKDAILSSDKPSEHLLLALEATNILEPNNVYRLIEAFDELKTNPFCRHVAEIFQKTRLLSYYKEVTEKLGEEMKTLRITTEEEGKELKARWTIHKSPGGRIYHHNSATHESCWENPETSQRAKAHWTIHKSPGGRIYYHNSVTRESCWENPETSQRAKEFAKFSVRVSEKLAKADCVKLATYFNFPSAKIDQVRNDTETPGITLFDILKERDIVNIYDVVRLKEALGELKLNDVNDTLVTPYQRKIDRLRFEERYLSD</sequence>
<evidence type="ECO:0000313" key="3">
    <source>
        <dbReference type="Proteomes" id="UP001152320"/>
    </source>
</evidence>
<proteinExistence type="predicted"/>
<protein>
    <submittedName>
        <fullName evidence="2">Pre-mRNA-processing factor 40-like A</fullName>
    </submittedName>
</protein>
<evidence type="ECO:0000313" key="2">
    <source>
        <dbReference type="EMBL" id="KAJ8034787.1"/>
    </source>
</evidence>
<reference evidence="2" key="1">
    <citation type="submission" date="2021-10" db="EMBL/GenBank/DDBJ databases">
        <title>Tropical sea cucumber genome reveals ecological adaptation and Cuvierian tubules defense mechanism.</title>
        <authorList>
            <person name="Chen T."/>
        </authorList>
    </citation>
    <scope>NUCLEOTIDE SEQUENCE</scope>
    <source>
        <strain evidence="2">Nanhai2018</strain>
        <tissue evidence="2">Muscle</tissue>
    </source>
</reference>
<dbReference type="AlphaFoldDB" id="A0A9Q1BXR5"/>
<keyword evidence="3" id="KW-1185">Reference proteome</keyword>
<organism evidence="2 3">
    <name type="scientific">Holothuria leucospilota</name>
    <name type="common">Black long sea cucumber</name>
    <name type="synonym">Mertensiothuria leucospilota</name>
    <dbReference type="NCBI Taxonomy" id="206669"/>
    <lineage>
        <taxon>Eukaryota</taxon>
        <taxon>Metazoa</taxon>
        <taxon>Echinodermata</taxon>
        <taxon>Eleutherozoa</taxon>
        <taxon>Echinozoa</taxon>
        <taxon>Holothuroidea</taxon>
        <taxon>Aspidochirotacea</taxon>
        <taxon>Aspidochirotida</taxon>
        <taxon>Holothuriidae</taxon>
        <taxon>Holothuria</taxon>
    </lineage>
</organism>
<dbReference type="PANTHER" id="PTHR11864:SF0">
    <property type="entry name" value="PRP40 PRE-MRNA PROCESSING FACTOR 40 HOMOLOG A (YEAST)"/>
    <property type="match status" value="1"/>
</dbReference>
<dbReference type="Gene3D" id="2.20.70.10">
    <property type="match status" value="2"/>
</dbReference>
<dbReference type="InterPro" id="IPR039726">
    <property type="entry name" value="Prp40-like"/>
</dbReference>
<name>A0A9Q1BXR5_HOLLE</name>
<dbReference type="GO" id="GO:0071004">
    <property type="term" value="C:U2-type prespliceosome"/>
    <property type="evidence" value="ECO:0007669"/>
    <property type="project" value="TreeGrafter"/>
</dbReference>
<dbReference type="SMART" id="SM00456">
    <property type="entry name" value="WW"/>
    <property type="match status" value="2"/>
</dbReference>
<dbReference type="EMBL" id="JAIZAY010000010">
    <property type="protein sequence ID" value="KAJ8034787.1"/>
    <property type="molecule type" value="Genomic_DNA"/>
</dbReference>
<dbReference type="Pfam" id="PF00397">
    <property type="entry name" value="WW"/>
    <property type="match status" value="1"/>
</dbReference>
<dbReference type="InterPro" id="IPR036020">
    <property type="entry name" value="WW_dom_sf"/>
</dbReference>
<dbReference type="PROSITE" id="PS01159">
    <property type="entry name" value="WW_DOMAIN_1"/>
    <property type="match status" value="1"/>
</dbReference>
<dbReference type="PANTHER" id="PTHR11864">
    <property type="entry name" value="PRE-MRNA-PROCESSING PROTEIN PRP40"/>
    <property type="match status" value="1"/>
</dbReference>
<evidence type="ECO:0000259" key="1">
    <source>
        <dbReference type="PROSITE" id="PS50020"/>
    </source>
</evidence>
<comment type="caution">
    <text evidence="2">The sequence shown here is derived from an EMBL/GenBank/DDBJ whole genome shotgun (WGS) entry which is preliminary data.</text>
</comment>
<dbReference type="GO" id="GO:0005685">
    <property type="term" value="C:U1 snRNP"/>
    <property type="evidence" value="ECO:0007669"/>
    <property type="project" value="TreeGrafter"/>
</dbReference>
<feature type="domain" description="WW" evidence="1">
    <location>
        <begin position="136"/>
        <end position="169"/>
    </location>
</feature>
<dbReference type="SUPFAM" id="SSF51045">
    <property type="entry name" value="WW domain"/>
    <property type="match status" value="2"/>
</dbReference>
<dbReference type="CDD" id="cd00201">
    <property type="entry name" value="WW"/>
    <property type="match status" value="2"/>
</dbReference>
<accession>A0A9Q1BXR5</accession>
<dbReference type="Proteomes" id="UP001152320">
    <property type="component" value="Chromosome 10"/>
</dbReference>
<dbReference type="OrthoDB" id="187617at2759"/>
<dbReference type="PROSITE" id="PS50020">
    <property type="entry name" value="WW_DOMAIN_2"/>
    <property type="match status" value="2"/>
</dbReference>
<gene>
    <name evidence="2" type="ORF">HOLleu_21773</name>
</gene>
<dbReference type="GO" id="GO:0003723">
    <property type="term" value="F:RNA binding"/>
    <property type="evidence" value="ECO:0007669"/>
    <property type="project" value="TreeGrafter"/>
</dbReference>
<dbReference type="GO" id="GO:0045292">
    <property type="term" value="P:mRNA cis splicing, via spliceosome"/>
    <property type="evidence" value="ECO:0007669"/>
    <property type="project" value="InterPro"/>
</dbReference>
<feature type="domain" description="WW" evidence="1">
    <location>
        <begin position="101"/>
        <end position="134"/>
    </location>
</feature>
<dbReference type="InterPro" id="IPR001202">
    <property type="entry name" value="WW_dom"/>
</dbReference>